<dbReference type="GO" id="GO:0005049">
    <property type="term" value="F:nuclear export signal receptor activity"/>
    <property type="evidence" value="ECO:0007669"/>
    <property type="project" value="InterPro"/>
</dbReference>
<dbReference type="GO" id="GO:0000056">
    <property type="term" value="P:ribosomal small subunit export from nucleus"/>
    <property type="evidence" value="ECO:0007669"/>
    <property type="project" value="TreeGrafter"/>
</dbReference>
<dbReference type="SUPFAM" id="SSF48371">
    <property type="entry name" value="ARM repeat"/>
    <property type="match status" value="1"/>
</dbReference>
<dbReference type="GO" id="GO:0005737">
    <property type="term" value="C:cytoplasm"/>
    <property type="evidence" value="ECO:0007669"/>
    <property type="project" value="TreeGrafter"/>
</dbReference>
<dbReference type="Gene3D" id="1.25.10.10">
    <property type="entry name" value="Leucine-rich Repeat Variant"/>
    <property type="match status" value="1"/>
</dbReference>
<dbReference type="PANTHER" id="PTHR11223:SF2">
    <property type="entry name" value="EXPORTIN-1"/>
    <property type="match status" value="1"/>
</dbReference>
<evidence type="ECO:0000256" key="5">
    <source>
        <dbReference type="ARBA" id="ARBA00023242"/>
    </source>
</evidence>
<dbReference type="AlphaFoldDB" id="A0A367ILY7"/>
<dbReference type="PANTHER" id="PTHR11223">
    <property type="entry name" value="EXPORTIN 1/5"/>
    <property type="match status" value="1"/>
</dbReference>
<organism evidence="7 8">
    <name type="scientific">Rhizopus stolonifer</name>
    <name type="common">Rhizopus nigricans</name>
    <dbReference type="NCBI Taxonomy" id="4846"/>
    <lineage>
        <taxon>Eukaryota</taxon>
        <taxon>Fungi</taxon>
        <taxon>Fungi incertae sedis</taxon>
        <taxon>Mucoromycota</taxon>
        <taxon>Mucoromycotina</taxon>
        <taxon>Mucoromycetes</taxon>
        <taxon>Mucorales</taxon>
        <taxon>Mucorineae</taxon>
        <taxon>Rhizopodaceae</taxon>
        <taxon>Rhizopus</taxon>
    </lineage>
</organism>
<dbReference type="InterPro" id="IPR016024">
    <property type="entry name" value="ARM-type_fold"/>
</dbReference>
<evidence type="ECO:0000256" key="1">
    <source>
        <dbReference type="ARBA" id="ARBA00004123"/>
    </source>
</evidence>
<keyword evidence="5" id="KW-0539">Nucleus</keyword>
<evidence type="ECO:0000256" key="3">
    <source>
        <dbReference type="ARBA" id="ARBA00022448"/>
    </source>
</evidence>
<gene>
    <name evidence="7" type="primary">CRM1_3</name>
    <name evidence="7" type="ORF">CU098_001891</name>
</gene>
<keyword evidence="3" id="KW-0813">Transport</keyword>
<evidence type="ECO:0000256" key="4">
    <source>
        <dbReference type="ARBA" id="ARBA00022927"/>
    </source>
</evidence>
<dbReference type="OrthoDB" id="2215036at2759"/>
<dbReference type="GO" id="GO:0005634">
    <property type="term" value="C:nucleus"/>
    <property type="evidence" value="ECO:0007669"/>
    <property type="project" value="UniProtKB-SubCell"/>
</dbReference>
<keyword evidence="4" id="KW-0653">Protein transport</keyword>
<accession>A0A367ILY7</accession>
<evidence type="ECO:0000313" key="8">
    <source>
        <dbReference type="Proteomes" id="UP000253551"/>
    </source>
</evidence>
<proteinExistence type="inferred from homology"/>
<dbReference type="InterPro" id="IPR014877">
    <property type="entry name" value="XPO1_C_dom"/>
</dbReference>
<dbReference type="STRING" id="4846.A0A367ILY7"/>
<feature type="non-terminal residue" evidence="7">
    <location>
        <position position="1"/>
    </location>
</feature>
<dbReference type="InterPro" id="IPR045065">
    <property type="entry name" value="XPO1/5"/>
</dbReference>
<dbReference type="GO" id="GO:0000055">
    <property type="term" value="P:ribosomal large subunit export from nucleus"/>
    <property type="evidence" value="ECO:0007669"/>
    <property type="project" value="TreeGrafter"/>
</dbReference>
<reference evidence="7 8" key="1">
    <citation type="journal article" date="2018" name="G3 (Bethesda)">
        <title>Phylogenetic and Phylogenomic Definition of Rhizopus Species.</title>
        <authorList>
            <person name="Gryganskyi A.P."/>
            <person name="Golan J."/>
            <person name="Dolatabadi S."/>
            <person name="Mondo S."/>
            <person name="Robb S."/>
            <person name="Idnurm A."/>
            <person name="Muszewska A."/>
            <person name="Steczkiewicz K."/>
            <person name="Masonjones S."/>
            <person name="Liao H.L."/>
            <person name="Gajdeczka M.T."/>
            <person name="Anike F."/>
            <person name="Vuek A."/>
            <person name="Anishchenko I.M."/>
            <person name="Voigt K."/>
            <person name="de Hoog G.S."/>
            <person name="Smith M.E."/>
            <person name="Heitman J."/>
            <person name="Vilgalys R."/>
            <person name="Stajich J.E."/>
        </authorList>
    </citation>
    <scope>NUCLEOTIDE SEQUENCE [LARGE SCALE GENOMIC DNA]</scope>
    <source>
        <strain evidence="7 8">LSU 92-RS-03</strain>
    </source>
</reference>
<dbReference type="EMBL" id="PJQM01007059">
    <property type="protein sequence ID" value="RCH78694.1"/>
    <property type="molecule type" value="Genomic_DNA"/>
</dbReference>
<comment type="caution">
    <text evidence="7">The sequence shown here is derived from an EMBL/GenBank/DDBJ whole genome shotgun (WGS) entry which is preliminary data.</text>
</comment>
<evidence type="ECO:0000256" key="2">
    <source>
        <dbReference type="ARBA" id="ARBA00009466"/>
    </source>
</evidence>
<dbReference type="Proteomes" id="UP000253551">
    <property type="component" value="Unassembled WGS sequence"/>
</dbReference>
<comment type="similarity">
    <text evidence="2">Belongs to the exportin family.</text>
</comment>
<name>A0A367ILY7_RHIST</name>
<sequence>SPVISNIPSILNKAIQIEFIHTLPMIKQNFSDFPEIRKQFYVLLKTIAKKYFQDVFREPELVQYIIDSVLWGTKHVQTEVSYTALKTCLSILEDIVEEEDDVSSPFFETYYVRILTDMLEILVDPDRRNGFEYQSQILARMLMMVQEGEIYTRLFNPEQVSNPLMSNMEFLQQYILDLLTNVFPMLQKSQIEILVMGMFDYSNDLKRFQDDIQDFLVDIRQVDEASVGEQRIIEEREAEIDLLGNL</sequence>
<evidence type="ECO:0000259" key="6">
    <source>
        <dbReference type="SMART" id="SM01102"/>
    </source>
</evidence>
<feature type="domain" description="Exportin-1 C-terminal" evidence="6">
    <location>
        <begin position="4"/>
        <end position="224"/>
    </location>
</feature>
<evidence type="ECO:0000313" key="7">
    <source>
        <dbReference type="EMBL" id="RCH78694.1"/>
    </source>
</evidence>
<dbReference type="InterPro" id="IPR011989">
    <property type="entry name" value="ARM-like"/>
</dbReference>
<dbReference type="GO" id="GO:0006611">
    <property type="term" value="P:protein export from nucleus"/>
    <property type="evidence" value="ECO:0007669"/>
    <property type="project" value="InterPro"/>
</dbReference>
<protein>
    <submittedName>
        <fullName evidence="7">Karyopherin transporter</fullName>
    </submittedName>
</protein>
<comment type="subcellular location">
    <subcellularLocation>
        <location evidence="1">Nucleus</location>
    </subcellularLocation>
</comment>
<dbReference type="Pfam" id="PF08767">
    <property type="entry name" value="CRM1_C"/>
    <property type="match status" value="1"/>
</dbReference>
<keyword evidence="8" id="KW-1185">Reference proteome</keyword>
<dbReference type="SMART" id="SM01102">
    <property type="entry name" value="CRM1_C"/>
    <property type="match status" value="1"/>
</dbReference>